<dbReference type="RefSeq" id="WP_078424167.1">
    <property type="nucleotide sequence ID" value="NZ_CP017258.1"/>
</dbReference>
<dbReference type="EMBL" id="CP017258">
    <property type="protein sequence ID" value="AQW86983.1"/>
    <property type="molecule type" value="Genomic_DNA"/>
</dbReference>
<dbReference type="Pfam" id="PF05670">
    <property type="entry name" value="NFACT-R_1"/>
    <property type="match status" value="1"/>
</dbReference>
<reference evidence="3" key="1">
    <citation type="submission" date="2016-09" db="EMBL/GenBank/DDBJ databases">
        <title>Comparative genomics of the Campylobacter concisus group.</title>
        <authorList>
            <person name="Miller W.G."/>
            <person name="Yee E."/>
            <person name="Chapman M.H."/>
            <person name="Huynh S."/>
            <person name="Bono J.L."/>
            <person name="On S.L.W."/>
            <person name="StLeger J."/>
            <person name="Foster G."/>
            <person name="Parker C.T."/>
        </authorList>
    </citation>
    <scope>NUCLEOTIDE SEQUENCE [LARGE SCALE GENOMIC DNA]</scope>
    <source>
        <strain evidence="3">RM18021</strain>
    </source>
</reference>
<evidence type="ECO:0000313" key="2">
    <source>
        <dbReference type="EMBL" id="AQW86983.1"/>
    </source>
</evidence>
<gene>
    <name evidence="2" type="ORF">CPIN18021_0122</name>
</gene>
<dbReference type="GO" id="GO:0043023">
    <property type="term" value="F:ribosomal large subunit binding"/>
    <property type="evidence" value="ECO:0007669"/>
    <property type="project" value="TreeGrafter"/>
</dbReference>
<dbReference type="AlphaFoldDB" id="A0A1S6U5J8"/>
<sequence>MKYSHLLQIASYLSNFKKITIIKRVGNMNIYIGFDKKGLFFDLSKSDSSIYANDDFMQIKEYQAPFDNIIKKRLNNSFLLSVECLKNNRILKFICEQKGSYKSIKTILYLEFTGRFTNAIVTDENGIILEALRHIDSDFRKIETGEKLKELGEFEIKEKSVLPISDFDDFFASEFDRVNNANFIYTKNIKLAQIDKKIQAVLQNINALEDKDELLMSADKNSKMATLLLANLSNIKDYERKFQLIDFDGKAVDFILDDSPKVFANKLFNSSKRLKAKASGVDLQRENLSQKLDFLRNLSNLINSANSVSELEILLPKKNTIKKDKTINENIKSFYIREFKILIGKNESANLELLKNAKKNDIWVHLKDHPSPHVIIKTNKLKPDEDVLEYAAKICLNFSSVGSGRYEIDYTKRENVKIINGANVNYINYKTIILSK</sequence>
<dbReference type="Proteomes" id="UP000190868">
    <property type="component" value="Chromosome"/>
</dbReference>
<dbReference type="GO" id="GO:0072344">
    <property type="term" value="P:rescue of stalled ribosome"/>
    <property type="evidence" value="ECO:0007669"/>
    <property type="project" value="TreeGrafter"/>
</dbReference>
<dbReference type="Gene3D" id="2.30.310.10">
    <property type="entry name" value="ibrinogen binding protein from staphylococcus aureus domain"/>
    <property type="match status" value="1"/>
</dbReference>
<keyword evidence="3" id="KW-1185">Reference proteome</keyword>
<feature type="domain" description="NFACT RNA-binding" evidence="1">
    <location>
        <begin position="338"/>
        <end position="417"/>
    </location>
</feature>
<evidence type="ECO:0000313" key="3">
    <source>
        <dbReference type="Proteomes" id="UP000190868"/>
    </source>
</evidence>
<proteinExistence type="predicted"/>
<dbReference type="PANTHER" id="PTHR15239">
    <property type="entry name" value="NUCLEAR EXPORT MEDIATOR FACTOR NEMF"/>
    <property type="match status" value="1"/>
</dbReference>
<dbReference type="InterPro" id="IPR051608">
    <property type="entry name" value="RQC_Subunit_NEMF"/>
</dbReference>
<dbReference type="GO" id="GO:0000049">
    <property type="term" value="F:tRNA binding"/>
    <property type="evidence" value="ECO:0007669"/>
    <property type="project" value="TreeGrafter"/>
</dbReference>
<dbReference type="PANTHER" id="PTHR15239:SF6">
    <property type="entry name" value="RIBOSOME QUALITY CONTROL COMPLEX SUBUNIT NEMF"/>
    <property type="match status" value="1"/>
</dbReference>
<dbReference type="Pfam" id="PF05833">
    <property type="entry name" value="NFACT_N"/>
    <property type="match status" value="1"/>
</dbReference>
<name>A0A1S6U5J8_9BACT</name>
<dbReference type="GO" id="GO:1990112">
    <property type="term" value="C:RQC complex"/>
    <property type="evidence" value="ECO:0007669"/>
    <property type="project" value="TreeGrafter"/>
</dbReference>
<accession>A0A1S6U5J8</accession>
<evidence type="ECO:0000259" key="1">
    <source>
        <dbReference type="Pfam" id="PF05670"/>
    </source>
</evidence>
<dbReference type="InterPro" id="IPR008532">
    <property type="entry name" value="NFACT_RNA-bd"/>
</dbReference>
<protein>
    <recommendedName>
        <fullName evidence="1">NFACT RNA-binding domain-containing protein</fullName>
    </recommendedName>
</protein>
<organism evidence="2 3">
    <name type="scientific">Campylobacter pinnipediorum subsp. caledonicus</name>
    <dbReference type="NCBI Taxonomy" id="1874362"/>
    <lineage>
        <taxon>Bacteria</taxon>
        <taxon>Pseudomonadati</taxon>
        <taxon>Campylobacterota</taxon>
        <taxon>Epsilonproteobacteria</taxon>
        <taxon>Campylobacterales</taxon>
        <taxon>Campylobacteraceae</taxon>
        <taxon>Campylobacter</taxon>
    </lineage>
</organism>